<evidence type="ECO:0000256" key="1">
    <source>
        <dbReference type="SAM" id="MobiDB-lite"/>
    </source>
</evidence>
<proteinExistence type="predicted"/>
<keyword evidence="2" id="KW-0472">Membrane</keyword>
<evidence type="ECO:0000313" key="4">
    <source>
        <dbReference type="EMBL" id="TCT04397.1"/>
    </source>
</evidence>
<evidence type="ECO:0000256" key="3">
    <source>
        <dbReference type="SAM" id="SignalP"/>
    </source>
</evidence>
<feature type="transmembrane region" description="Helical" evidence="2">
    <location>
        <begin position="508"/>
        <end position="529"/>
    </location>
</feature>
<keyword evidence="5" id="KW-1185">Reference proteome</keyword>
<sequence>MRKIAVRPALAALAVLVAGPAFATDYASMLTPAKPGWPLAHPIAAGAIAPPPFSLPSERGVKPAYVPGLPGLPQARAVTDDFGRKPLKYDAVFIRQSKVENGEVVIPPGGLAYLQDTWGGEVALRGEQVPVLGRLPTFVDYDMTIEVKENVTIPAGGAVVVGGQVYHYYATVGHQKMANHSLHVRTIAGTDWEWAFGAPELSATETGWWGNRFAQLYNQGQAREISPKQLTFDWLSGVRMDRVLYAEDTVFAGLAASGETWKVGERSVHVAGIDEAAGTVTLEVRANGVATASKVLGPVQADRLIEDTTARKALVFEDGDMVAILSPWPKPFEGGKANIKVYAKAFSLAYGTDFARDPRFAVYPVGCPTGHNFGFMLVNKEEIRLTPGSRFEGPEGYFRIVVDAVDAGAVTGWHVEDAKGNRSINLGGPQVANVDLVLGQGRVAGQAILKDVGRALLARTYETAARLETAALPAGAGPAAAPPPAPASSAAPSAAATPPAQAHAAEAGFSPGLILAVGIMAVGAGAVGFEVGRRRKA</sequence>
<keyword evidence="2" id="KW-0812">Transmembrane</keyword>
<feature type="region of interest" description="Disordered" evidence="1">
    <location>
        <begin position="474"/>
        <end position="497"/>
    </location>
</feature>
<organism evidence="4 5">
    <name type="scientific">Aquabacter spiritensis</name>
    <dbReference type="NCBI Taxonomy" id="933073"/>
    <lineage>
        <taxon>Bacteria</taxon>
        <taxon>Pseudomonadati</taxon>
        <taxon>Pseudomonadota</taxon>
        <taxon>Alphaproteobacteria</taxon>
        <taxon>Hyphomicrobiales</taxon>
        <taxon>Xanthobacteraceae</taxon>
        <taxon>Aquabacter</taxon>
    </lineage>
</organism>
<keyword evidence="2" id="KW-1133">Transmembrane helix</keyword>
<feature type="compositionally biased region" description="Low complexity" evidence="1">
    <location>
        <begin position="487"/>
        <end position="497"/>
    </location>
</feature>
<feature type="signal peptide" evidence="3">
    <location>
        <begin position="1"/>
        <end position="23"/>
    </location>
</feature>
<protein>
    <submittedName>
        <fullName evidence="4">Uncharacterized protein</fullName>
    </submittedName>
</protein>
<dbReference type="EMBL" id="SMAI01000007">
    <property type="protein sequence ID" value="TCT04397.1"/>
    <property type="molecule type" value="Genomic_DNA"/>
</dbReference>
<dbReference type="RefSeq" id="WP_165933750.1">
    <property type="nucleotide sequence ID" value="NZ_SMAI01000007.1"/>
</dbReference>
<keyword evidence="3" id="KW-0732">Signal</keyword>
<dbReference type="Proteomes" id="UP000294664">
    <property type="component" value="Unassembled WGS sequence"/>
</dbReference>
<comment type="caution">
    <text evidence="4">The sequence shown here is derived from an EMBL/GenBank/DDBJ whole genome shotgun (WGS) entry which is preliminary data.</text>
</comment>
<name>A0A4R3M013_9HYPH</name>
<feature type="chain" id="PRO_5020574648" evidence="3">
    <location>
        <begin position="24"/>
        <end position="537"/>
    </location>
</feature>
<accession>A0A4R3M013</accession>
<reference evidence="4 5" key="1">
    <citation type="submission" date="2019-03" db="EMBL/GenBank/DDBJ databases">
        <title>Genomic Encyclopedia of Type Strains, Phase IV (KMG-IV): sequencing the most valuable type-strain genomes for metagenomic binning, comparative biology and taxonomic classification.</title>
        <authorList>
            <person name="Goeker M."/>
        </authorList>
    </citation>
    <scope>NUCLEOTIDE SEQUENCE [LARGE SCALE GENOMIC DNA]</scope>
    <source>
        <strain evidence="4 5">DSM 9035</strain>
    </source>
</reference>
<evidence type="ECO:0000313" key="5">
    <source>
        <dbReference type="Proteomes" id="UP000294664"/>
    </source>
</evidence>
<evidence type="ECO:0000256" key="2">
    <source>
        <dbReference type="SAM" id="Phobius"/>
    </source>
</evidence>
<dbReference type="AlphaFoldDB" id="A0A4R3M013"/>
<gene>
    <name evidence="4" type="ORF">EDC64_107215</name>
</gene>